<proteinExistence type="predicted"/>
<name>A0A9P1DJ29_9DINO</name>
<dbReference type="Gene3D" id="2.30.42.10">
    <property type="match status" value="1"/>
</dbReference>
<evidence type="ECO:0008006" key="4">
    <source>
        <dbReference type="Google" id="ProtNLM"/>
    </source>
</evidence>
<comment type="caution">
    <text evidence="1">The sequence shown here is derived from an EMBL/GenBank/DDBJ whole genome shotgun (WGS) entry which is preliminary data.</text>
</comment>
<sequence length="127" mass="13892">RRLRPGLGLRSVNDLQDSTKLLNALTVTTGQLTIGFTSPSLETVTLRRKQLGESWGIRVVPSQQAGLYVQYCEGIADQCGLQAGVHICSVNGLMDTEKQMEELEGAMTLTLRVASFIEPVLRVVTFV</sequence>
<dbReference type="EMBL" id="CAMXCT030004858">
    <property type="protein sequence ID" value="CAL4797902.1"/>
    <property type="molecule type" value="Genomic_DNA"/>
</dbReference>
<reference evidence="1" key="1">
    <citation type="submission" date="2022-10" db="EMBL/GenBank/DDBJ databases">
        <authorList>
            <person name="Chen Y."/>
            <person name="Dougan E. K."/>
            <person name="Chan C."/>
            <person name="Rhodes N."/>
            <person name="Thang M."/>
        </authorList>
    </citation>
    <scope>NUCLEOTIDE SEQUENCE</scope>
</reference>
<dbReference type="Proteomes" id="UP001152797">
    <property type="component" value="Unassembled WGS sequence"/>
</dbReference>
<keyword evidence="3" id="KW-1185">Reference proteome</keyword>
<evidence type="ECO:0000313" key="3">
    <source>
        <dbReference type="Proteomes" id="UP001152797"/>
    </source>
</evidence>
<accession>A0A9P1DJ29</accession>
<dbReference type="AlphaFoldDB" id="A0A9P1DJ29"/>
<dbReference type="InterPro" id="IPR036034">
    <property type="entry name" value="PDZ_sf"/>
</dbReference>
<dbReference type="SUPFAM" id="SSF50156">
    <property type="entry name" value="PDZ domain-like"/>
    <property type="match status" value="1"/>
</dbReference>
<reference evidence="2 3" key="2">
    <citation type="submission" date="2024-05" db="EMBL/GenBank/DDBJ databases">
        <authorList>
            <person name="Chen Y."/>
            <person name="Shah S."/>
            <person name="Dougan E. K."/>
            <person name="Thang M."/>
            <person name="Chan C."/>
        </authorList>
    </citation>
    <scope>NUCLEOTIDE SEQUENCE [LARGE SCALE GENOMIC DNA]</scope>
</reference>
<evidence type="ECO:0000313" key="1">
    <source>
        <dbReference type="EMBL" id="CAI4010590.1"/>
    </source>
</evidence>
<organism evidence="1">
    <name type="scientific">Cladocopium goreaui</name>
    <dbReference type="NCBI Taxonomy" id="2562237"/>
    <lineage>
        <taxon>Eukaryota</taxon>
        <taxon>Sar</taxon>
        <taxon>Alveolata</taxon>
        <taxon>Dinophyceae</taxon>
        <taxon>Suessiales</taxon>
        <taxon>Symbiodiniaceae</taxon>
        <taxon>Cladocopium</taxon>
    </lineage>
</organism>
<evidence type="ECO:0000313" key="2">
    <source>
        <dbReference type="EMBL" id="CAL4797902.1"/>
    </source>
</evidence>
<protein>
    <recommendedName>
        <fullName evidence="4">PDZ domain-containing protein</fullName>
    </recommendedName>
</protein>
<gene>
    <name evidence="1" type="ORF">C1SCF055_LOCUS35847</name>
</gene>
<dbReference type="EMBL" id="CAMXCT010004858">
    <property type="protein sequence ID" value="CAI4010590.1"/>
    <property type="molecule type" value="Genomic_DNA"/>
</dbReference>
<dbReference type="EMBL" id="CAMXCT020004858">
    <property type="protein sequence ID" value="CAL1163965.1"/>
    <property type="molecule type" value="Genomic_DNA"/>
</dbReference>
<feature type="non-terminal residue" evidence="1">
    <location>
        <position position="1"/>
    </location>
</feature>